<dbReference type="PIRSF" id="PIRSF006351">
    <property type="entry name" value="PTS_EIIC-Cellobiose"/>
    <property type="match status" value="1"/>
</dbReference>
<dbReference type="AlphaFoldDB" id="A0A1H0QS51"/>
<keyword evidence="3 8" id="KW-1003">Cell membrane</keyword>
<comment type="subcellular location">
    <subcellularLocation>
        <location evidence="1">Cell membrane</location>
        <topology evidence="1">Multi-pass membrane protein</topology>
    </subcellularLocation>
</comment>
<organism evidence="11 12">
    <name type="scientific">Selenomonas ruminantium</name>
    <dbReference type="NCBI Taxonomy" id="971"/>
    <lineage>
        <taxon>Bacteria</taxon>
        <taxon>Bacillati</taxon>
        <taxon>Bacillota</taxon>
        <taxon>Negativicutes</taxon>
        <taxon>Selenomonadales</taxon>
        <taxon>Selenomonadaceae</taxon>
        <taxon>Selenomonas</taxon>
    </lineage>
</organism>
<keyword evidence="5 9" id="KW-0812">Transmembrane</keyword>
<gene>
    <name evidence="11" type="ORF">SAMN05216366_10939</name>
</gene>
<dbReference type="Proteomes" id="UP000182412">
    <property type="component" value="Unassembled WGS sequence"/>
</dbReference>
<reference evidence="11 12" key="1">
    <citation type="submission" date="2016-10" db="EMBL/GenBank/DDBJ databases">
        <authorList>
            <person name="de Groot N.N."/>
        </authorList>
    </citation>
    <scope>NUCLEOTIDE SEQUENCE [LARGE SCALE GENOMIC DNA]</scope>
    <source>
        <strain evidence="11 12">S137</strain>
    </source>
</reference>
<comment type="function">
    <text evidence="8">The phosphoenolpyruvate-dependent sugar phosphotransferase system (PTS), a major carbohydrate active -transport system, catalyzes the phosphorylation of incoming sugar substrates concomitant with their translocation across the cell membrane.</text>
</comment>
<evidence type="ECO:0000313" key="12">
    <source>
        <dbReference type="Proteomes" id="UP000182412"/>
    </source>
</evidence>
<evidence type="ECO:0000256" key="5">
    <source>
        <dbReference type="ARBA" id="ARBA00022692"/>
    </source>
</evidence>
<dbReference type="PROSITE" id="PS51105">
    <property type="entry name" value="PTS_EIIC_TYPE_3"/>
    <property type="match status" value="1"/>
</dbReference>
<keyword evidence="6 9" id="KW-1133">Transmembrane helix</keyword>
<feature type="transmembrane region" description="Helical" evidence="9">
    <location>
        <begin position="29"/>
        <end position="49"/>
    </location>
</feature>
<evidence type="ECO:0000256" key="7">
    <source>
        <dbReference type="ARBA" id="ARBA00023136"/>
    </source>
</evidence>
<keyword evidence="4 8" id="KW-0762">Sugar transport</keyword>
<feature type="transmembrane region" description="Helical" evidence="9">
    <location>
        <begin position="141"/>
        <end position="159"/>
    </location>
</feature>
<dbReference type="EMBL" id="FNJQ01000009">
    <property type="protein sequence ID" value="SDP20191.1"/>
    <property type="molecule type" value="Genomic_DNA"/>
</dbReference>
<dbReference type="GO" id="GO:1901264">
    <property type="term" value="P:carbohydrate derivative transport"/>
    <property type="evidence" value="ECO:0007669"/>
    <property type="project" value="TreeGrafter"/>
</dbReference>
<dbReference type="RefSeq" id="WP_074571920.1">
    <property type="nucleotide sequence ID" value="NZ_FNJQ01000009.1"/>
</dbReference>
<feature type="transmembrane region" description="Helical" evidence="9">
    <location>
        <begin position="348"/>
        <end position="368"/>
    </location>
</feature>
<evidence type="ECO:0000259" key="10">
    <source>
        <dbReference type="PROSITE" id="PS51105"/>
    </source>
</evidence>
<evidence type="ECO:0000256" key="1">
    <source>
        <dbReference type="ARBA" id="ARBA00004651"/>
    </source>
</evidence>
<evidence type="ECO:0000313" key="11">
    <source>
        <dbReference type="EMBL" id="SDP20191.1"/>
    </source>
</evidence>
<feature type="transmembrane region" description="Helical" evidence="9">
    <location>
        <begin position="101"/>
        <end position="121"/>
    </location>
</feature>
<sequence>MTKQEMFDKFIEFMGEFAQIKAVAALRDGFIMTTPFTICGSVFLLLANLPLPGYPEFMASIFGADWTAPLNAVAGGTFSVLALIVVLAITYKFVENEGCDAIMASILSLSTFLILMPPEIISKGGETVGDIIPKAWVGSNGVITAILIAFFVSYVFCYCEKNHIGIKMPDSVPSGVAKAFTALVPGMIFFTCASVLYGLCHYIGATTLPELVFKVIQTPLQGLSDSLAGGSIIVGLQSILFWAGIHGPNVVGGVVSPLLIANSLDNQHLIDAGMSLINNPEAKIFTCQINDVFVKSGGCGLTLGLLFAGIFTARSQQLKSLMKMAFVPGLFNINEPIIFGLPIVFNPYLLVPFVIVPLIAMFVTYFAITTGFMAPFSAVQVPWTTPPVIAGFLLNGWQGAVVQIINLAIATVIYFPFLKAQDKAFLKEEMGDMEEEAKEDNAVKAEVKPAAEQ</sequence>
<dbReference type="OrthoDB" id="1641940at2"/>
<proteinExistence type="predicted"/>
<dbReference type="Pfam" id="PF02378">
    <property type="entry name" value="PTS_EIIC"/>
    <property type="match status" value="1"/>
</dbReference>
<dbReference type="GO" id="GO:0008982">
    <property type="term" value="F:protein-N(PI)-phosphohistidine-sugar phosphotransferase activity"/>
    <property type="evidence" value="ECO:0007669"/>
    <property type="project" value="UniProtKB-UniRule"/>
</dbReference>
<evidence type="ECO:0000256" key="4">
    <source>
        <dbReference type="ARBA" id="ARBA00022597"/>
    </source>
</evidence>
<dbReference type="GO" id="GO:0009401">
    <property type="term" value="P:phosphoenolpyruvate-dependent sugar phosphotransferase system"/>
    <property type="evidence" value="ECO:0007669"/>
    <property type="project" value="InterPro"/>
</dbReference>
<dbReference type="NCBIfam" id="TIGR00410">
    <property type="entry name" value="lacE"/>
    <property type="match status" value="1"/>
</dbReference>
<feature type="transmembrane region" description="Helical" evidence="9">
    <location>
        <begin position="292"/>
        <end position="313"/>
    </location>
</feature>
<keyword evidence="7 8" id="KW-0472">Membrane</keyword>
<dbReference type="PANTHER" id="PTHR33989">
    <property type="match status" value="1"/>
</dbReference>
<feature type="transmembrane region" description="Helical" evidence="9">
    <location>
        <begin position="69"/>
        <end position="89"/>
    </location>
</feature>
<feature type="transmembrane region" description="Helical" evidence="9">
    <location>
        <begin position="180"/>
        <end position="204"/>
    </location>
</feature>
<dbReference type="InterPro" id="IPR004501">
    <property type="entry name" value="PTS_EIIC_3"/>
</dbReference>
<evidence type="ECO:0000256" key="3">
    <source>
        <dbReference type="ARBA" id="ARBA00022475"/>
    </source>
</evidence>
<evidence type="ECO:0000256" key="2">
    <source>
        <dbReference type="ARBA" id="ARBA00022448"/>
    </source>
</evidence>
<keyword evidence="2 8" id="KW-0813">Transport</keyword>
<dbReference type="PANTHER" id="PTHR33989:SF4">
    <property type="entry name" value="PTS SYSTEM N,N'-DIACETYLCHITOBIOSE-SPECIFIC EIIC COMPONENT"/>
    <property type="match status" value="1"/>
</dbReference>
<dbReference type="GO" id="GO:0005886">
    <property type="term" value="C:plasma membrane"/>
    <property type="evidence" value="ECO:0007669"/>
    <property type="project" value="UniProtKB-SubCell"/>
</dbReference>
<protein>
    <recommendedName>
        <fullName evidence="8">Permease IIC component</fullName>
    </recommendedName>
</protein>
<name>A0A1H0QS51_SELRU</name>
<feature type="transmembrane region" description="Helical" evidence="9">
    <location>
        <begin position="388"/>
        <end position="417"/>
    </location>
</feature>
<accession>A0A1H0QS51</accession>
<evidence type="ECO:0000256" key="6">
    <source>
        <dbReference type="ARBA" id="ARBA00022989"/>
    </source>
</evidence>
<dbReference type="InterPro" id="IPR004796">
    <property type="entry name" value="PTS_IIC_cello"/>
</dbReference>
<evidence type="ECO:0000256" key="9">
    <source>
        <dbReference type="SAM" id="Phobius"/>
    </source>
</evidence>
<evidence type="ECO:0000256" key="8">
    <source>
        <dbReference type="PIRNR" id="PIRNR006351"/>
    </source>
</evidence>
<dbReference type="InterPro" id="IPR003352">
    <property type="entry name" value="PTS_EIIC"/>
</dbReference>
<feature type="domain" description="PTS EIIC type-3" evidence="10">
    <location>
        <begin position="6"/>
        <end position="417"/>
    </location>
</feature>
<dbReference type="InterPro" id="IPR051088">
    <property type="entry name" value="PTS_Sugar-EIIC/EIIB"/>
</dbReference>